<feature type="transmembrane region" description="Helical" evidence="9">
    <location>
        <begin position="293"/>
        <end position="316"/>
    </location>
</feature>
<dbReference type="InterPro" id="IPR001463">
    <property type="entry name" value="Na/Ala_symport"/>
</dbReference>
<gene>
    <name evidence="10" type="ORF">F4V44_01640</name>
</gene>
<dbReference type="PANTHER" id="PTHR30330:SF7">
    <property type="entry name" value="SODIUM_PROTON-DEPENDENT ALANINE CARRIER PROTEIN YRBD-RELATED"/>
    <property type="match status" value="1"/>
</dbReference>
<dbReference type="PANTHER" id="PTHR30330">
    <property type="entry name" value="AGSS FAMILY TRANSPORTER, SODIUM-ALANINE"/>
    <property type="match status" value="1"/>
</dbReference>
<feature type="transmembrane region" description="Helical" evidence="9">
    <location>
        <begin position="231"/>
        <end position="254"/>
    </location>
</feature>
<keyword evidence="3 9" id="KW-0813">Transport</keyword>
<keyword evidence="11" id="KW-1185">Reference proteome</keyword>
<feature type="transmembrane region" description="Helical" evidence="9">
    <location>
        <begin position="355"/>
        <end position="373"/>
    </location>
</feature>
<name>A0A5J5I420_9BACI</name>
<feature type="transmembrane region" description="Helical" evidence="9">
    <location>
        <begin position="413"/>
        <end position="436"/>
    </location>
</feature>
<dbReference type="EMBL" id="VYKL01000005">
    <property type="protein sequence ID" value="KAA9031159.1"/>
    <property type="molecule type" value="Genomic_DNA"/>
</dbReference>
<dbReference type="GO" id="GO:0005886">
    <property type="term" value="C:plasma membrane"/>
    <property type="evidence" value="ECO:0007669"/>
    <property type="project" value="UniProtKB-SubCell"/>
</dbReference>
<keyword evidence="5 9" id="KW-0812">Transmembrane</keyword>
<sequence length="490" mass="52878">MQEIINGLNGIVWCTALVFLFLAAGLFFSIATRFPQLRHLKDIRSLIFEKGDSKSEVSAFQGLTMTLASRVGIGNIAGVAAAIAYGGPGALFWMWVMAFFGAATSFVETTLAQVYKEKDMGELRGGPPFYIEKGLKLRWLAVLYAAVTVIAQGILLPPLQANTVTAGIENAFGIQPSITGGILVLVLAAIIFGGVTRIAKFAEIIVPFMAIGYIVVCFIVLGANVSEIPQMFVLIIRSALGMDATYGAMIGYAISWGIQRGLYSNAAGVGSEIFGAAAVEVSHPAKQGLVQSFAVYVDTLIVCSATGFMILITGMYDIIPNGTTPLITNLGDVEPGAVYTQRAIESVLPGFGSPFIAIAVLFFAFTTIVAYYYSAETCLAYILGEKKKIWMRNILGLLVLGAVYYGSVNTAEIGWGLGDLGIGSMGWINIIVILFLSKKAFKLLKDYEIQKKKGKNPVFDPVELGIADADYWEKEYKNIEQNNCIKNQEQ</sequence>
<dbReference type="GO" id="GO:0005283">
    <property type="term" value="F:amino acid:sodium symporter activity"/>
    <property type="evidence" value="ECO:0007669"/>
    <property type="project" value="InterPro"/>
</dbReference>
<evidence type="ECO:0000256" key="4">
    <source>
        <dbReference type="ARBA" id="ARBA00022475"/>
    </source>
</evidence>
<evidence type="ECO:0000256" key="3">
    <source>
        <dbReference type="ARBA" id="ARBA00022448"/>
    </source>
</evidence>
<keyword evidence="6 9" id="KW-0769">Symport</keyword>
<organism evidence="10 11">
    <name type="scientific">Niallia endozanthoxylica</name>
    <dbReference type="NCBI Taxonomy" id="2036016"/>
    <lineage>
        <taxon>Bacteria</taxon>
        <taxon>Bacillati</taxon>
        <taxon>Bacillota</taxon>
        <taxon>Bacilli</taxon>
        <taxon>Bacillales</taxon>
        <taxon>Bacillaceae</taxon>
        <taxon>Niallia</taxon>
    </lineage>
</organism>
<proteinExistence type="inferred from homology"/>
<feature type="transmembrane region" description="Helical" evidence="9">
    <location>
        <begin position="389"/>
        <end position="407"/>
    </location>
</feature>
<evidence type="ECO:0000313" key="10">
    <source>
        <dbReference type="EMBL" id="KAA9031159.1"/>
    </source>
</evidence>
<feature type="transmembrane region" description="Helical" evidence="9">
    <location>
        <begin position="67"/>
        <end position="86"/>
    </location>
</feature>
<dbReference type="AlphaFoldDB" id="A0A5J5I420"/>
<dbReference type="Pfam" id="PF01235">
    <property type="entry name" value="Na_Ala_symp"/>
    <property type="match status" value="1"/>
</dbReference>
<feature type="transmembrane region" description="Helical" evidence="9">
    <location>
        <begin position="171"/>
        <end position="192"/>
    </location>
</feature>
<keyword evidence="8 9" id="KW-0472">Membrane</keyword>
<keyword evidence="7 9" id="KW-1133">Transmembrane helix</keyword>
<comment type="subcellular location">
    <subcellularLocation>
        <location evidence="1 9">Cell membrane</location>
        <topology evidence="1 9">Multi-pass membrane protein</topology>
    </subcellularLocation>
</comment>
<keyword evidence="4 9" id="KW-1003">Cell membrane</keyword>
<feature type="transmembrane region" description="Helical" evidence="9">
    <location>
        <begin position="204"/>
        <end position="225"/>
    </location>
</feature>
<dbReference type="FunFam" id="1.20.1740.10:FF:000004">
    <property type="entry name" value="Sodium:alanine symporter family protein"/>
    <property type="match status" value="1"/>
</dbReference>
<evidence type="ECO:0000256" key="8">
    <source>
        <dbReference type="ARBA" id="ARBA00023136"/>
    </source>
</evidence>
<reference evidence="10 11" key="1">
    <citation type="submission" date="2019-09" db="EMBL/GenBank/DDBJ databases">
        <title>Whole genome sequences of isolates from the Mars Exploration Rovers.</title>
        <authorList>
            <person name="Seuylemezian A."/>
            <person name="Vaishampayan P."/>
        </authorList>
    </citation>
    <scope>NUCLEOTIDE SEQUENCE [LARGE SCALE GENOMIC DNA]</scope>
    <source>
        <strain evidence="10 11">MER_TA_151</strain>
    </source>
</reference>
<evidence type="ECO:0000256" key="1">
    <source>
        <dbReference type="ARBA" id="ARBA00004651"/>
    </source>
</evidence>
<evidence type="ECO:0000256" key="9">
    <source>
        <dbReference type="RuleBase" id="RU363064"/>
    </source>
</evidence>
<evidence type="ECO:0000313" key="11">
    <source>
        <dbReference type="Proteomes" id="UP000326671"/>
    </source>
</evidence>
<feature type="transmembrane region" description="Helical" evidence="9">
    <location>
        <begin position="137"/>
        <end position="159"/>
    </location>
</feature>
<comment type="caution">
    <text evidence="10">The sequence shown here is derived from an EMBL/GenBank/DDBJ whole genome shotgun (WGS) entry which is preliminary data.</text>
</comment>
<evidence type="ECO:0000256" key="6">
    <source>
        <dbReference type="ARBA" id="ARBA00022847"/>
    </source>
</evidence>
<dbReference type="PROSITE" id="PS00873">
    <property type="entry name" value="NA_ALANINE_SYMP"/>
    <property type="match status" value="1"/>
</dbReference>
<dbReference type="PRINTS" id="PR00175">
    <property type="entry name" value="NAALASMPORT"/>
</dbReference>
<dbReference type="Gene3D" id="1.20.1740.10">
    <property type="entry name" value="Amino acid/polyamine transporter I"/>
    <property type="match status" value="1"/>
</dbReference>
<dbReference type="OrthoDB" id="9804874at2"/>
<evidence type="ECO:0000256" key="5">
    <source>
        <dbReference type="ARBA" id="ARBA00022692"/>
    </source>
</evidence>
<comment type="similarity">
    <text evidence="2 9">Belongs to the alanine or glycine:cation symporter (AGCS) (TC 2.A.25) family.</text>
</comment>
<feature type="transmembrane region" description="Helical" evidence="9">
    <location>
        <begin position="92"/>
        <end position="116"/>
    </location>
</feature>
<feature type="transmembrane region" description="Helical" evidence="9">
    <location>
        <begin position="6"/>
        <end position="31"/>
    </location>
</feature>
<evidence type="ECO:0000256" key="7">
    <source>
        <dbReference type="ARBA" id="ARBA00022989"/>
    </source>
</evidence>
<dbReference type="Proteomes" id="UP000326671">
    <property type="component" value="Unassembled WGS sequence"/>
</dbReference>
<dbReference type="RefSeq" id="WP_150438243.1">
    <property type="nucleotide sequence ID" value="NZ_VYKL01000005.1"/>
</dbReference>
<protein>
    <submittedName>
        <fullName evidence="10">Alanine:cation symporter family protein</fullName>
    </submittedName>
</protein>
<accession>A0A5J5I420</accession>
<evidence type="ECO:0000256" key="2">
    <source>
        <dbReference type="ARBA" id="ARBA00009261"/>
    </source>
</evidence>
<dbReference type="NCBIfam" id="TIGR00835">
    <property type="entry name" value="agcS"/>
    <property type="match status" value="1"/>
</dbReference>